<feature type="transmembrane region" description="Helical" evidence="5">
    <location>
        <begin position="81"/>
        <end position="103"/>
    </location>
</feature>
<gene>
    <name evidence="6" type="ORF">NCTC13316_03204</name>
</gene>
<dbReference type="SUPFAM" id="SSF161084">
    <property type="entry name" value="MAPEG domain-like"/>
    <property type="match status" value="1"/>
</dbReference>
<dbReference type="OrthoDB" id="513661at2"/>
<accession>A0A378KCJ2</accession>
<feature type="transmembrane region" description="Helical" evidence="5">
    <location>
        <begin position="110"/>
        <end position="128"/>
    </location>
</feature>
<dbReference type="InterPro" id="IPR023352">
    <property type="entry name" value="MAPEG-like_dom_sf"/>
</dbReference>
<comment type="subcellular location">
    <subcellularLocation>
        <location evidence="1">Membrane</location>
    </subcellularLocation>
</comment>
<dbReference type="Pfam" id="PF01124">
    <property type="entry name" value="MAPEG"/>
    <property type="match status" value="1"/>
</dbReference>
<dbReference type="InterPro" id="IPR001129">
    <property type="entry name" value="Membr-assoc_MAPEG"/>
</dbReference>
<evidence type="ECO:0000256" key="1">
    <source>
        <dbReference type="ARBA" id="ARBA00004370"/>
    </source>
</evidence>
<evidence type="ECO:0000313" key="7">
    <source>
        <dbReference type="Proteomes" id="UP000254794"/>
    </source>
</evidence>
<name>A0A378KCJ2_9GAMM</name>
<dbReference type="EMBL" id="UGOD01000003">
    <property type="protein sequence ID" value="STX81335.1"/>
    <property type="molecule type" value="Genomic_DNA"/>
</dbReference>
<dbReference type="RefSeq" id="WP_115332732.1">
    <property type="nucleotide sequence ID" value="NZ_CAAAHP010000010.1"/>
</dbReference>
<dbReference type="AlphaFoldDB" id="A0A378KCJ2"/>
<dbReference type="PANTHER" id="PTHR35371:SF1">
    <property type="entry name" value="BLR7753 PROTEIN"/>
    <property type="match status" value="1"/>
</dbReference>
<reference evidence="6 7" key="1">
    <citation type="submission" date="2018-06" db="EMBL/GenBank/DDBJ databases">
        <authorList>
            <consortium name="Pathogen Informatics"/>
            <person name="Doyle S."/>
        </authorList>
    </citation>
    <scope>NUCLEOTIDE SEQUENCE [LARGE SCALE GENOMIC DNA]</scope>
    <source>
        <strain evidence="6 7">NCTC13316</strain>
    </source>
</reference>
<keyword evidence="4 5" id="KW-0472">Membrane</keyword>
<evidence type="ECO:0000256" key="4">
    <source>
        <dbReference type="ARBA" id="ARBA00023136"/>
    </source>
</evidence>
<protein>
    <submittedName>
        <fullName evidence="6">Transmembrane protein</fullName>
    </submittedName>
</protein>
<evidence type="ECO:0000256" key="5">
    <source>
        <dbReference type="SAM" id="Phobius"/>
    </source>
</evidence>
<evidence type="ECO:0000256" key="2">
    <source>
        <dbReference type="ARBA" id="ARBA00022692"/>
    </source>
</evidence>
<dbReference type="Proteomes" id="UP000254794">
    <property type="component" value="Unassembled WGS sequence"/>
</dbReference>
<keyword evidence="7" id="KW-1185">Reference proteome</keyword>
<dbReference type="PANTHER" id="PTHR35371">
    <property type="entry name" value="INNER MEMBRANE PROTEIN"/>
    <property type="match status" value="1"/>
</dbReference>
<dbReference type="Gene3D" id="1.20.120.550">
    <property type="entry name" value="Membrane associated eicosanoid/glutathione metabolism-like domain"/>
    <property type="match status" value="1"/>
</dbReference>
<keyword evidence="2 5" id="KW-0812">Transmembrane</keyword>
<evidence type="ECO:0000313" key="6">
    <source>
        <dbReference type="EMBL" id="STX81335.1"/>
    </source>
</evidence>
<dbReference type="GO" id="GO:0016020">
    <property type="term" value="C:membrane"/>
    <property type="evidence" value="ECO:0007669"/>
    <property type="project" value="UniProtKB-SubCell"/>
</dbReference>
<evidence type="ECO:0000256" key="3">
    <source>
        <dbReference type="ARBA" id="ARBA00022989"/>
    </source>
</evidence>
<proteinExistence type="predicted"/>
<keyword evidence="3 5" id="KW-1133">Transmembrane helix</keyword>
<organism evidence="6 7">
    <name type="scientific">Legionella busanensis</name>
    <dbReference type="NCBI Taxonomy" id="190655"/>
    <lineage>
        <taxon>Bacteria</taxon>
        <taxon>Pseudomonadati</taxon>
        <taxon>Pseudomonadota</taxon>
        <taxon>Gammaproteobacteria</taxon>
        <taxon>Legionellales</taxon>
        <taxon>Legionellaceae</taxon>
        <taxon>Legionella</taxon>
    </lineage>
</organism>
<sequence>MFFIILCLFIACLFPYLAKIPVALAMKDKQEGYDNNNPRLQQASLTGWGARAVAAHQNSFESLVIFSAAILTAIATKHTGYLIQILATIYLVSRCFYHILYLLDRSTLRSIFWSIGYIASLIIIWLCIPFT</sequence>